<keyword evidence="1" id="KW-0175">Coiled coil</keyword>
<name>A0ABV7JP11_9SPHI</name>
<organism evidence="4 5">
    <name type="scientific">Parapedobacter deserti</name>
    <dbReference type="NCBI Taxonomy" id="1912957"/>
    <lineage>
        <taxon>Bacteria</taxon>
        <taxon>Pseudomonadati</taxon>
        <taxon>Bacteroidota</taxon>
        <taxon>Sphingobacteriia</taxon>
        <taxon>Sphingobacteriales</taxon>
        <taxon>Sphingobacteriaceae</taxon>
        <taxon>Parapedobacter</taxon>
    </lineage>
</organism>
<keyword evidence="2" id="KW-1133">Transmembrane helix</keyword>
<evidence type="ECO:0000256" key="1">
    <source>
        <dbReference type="SAM" id="Coils"/>
    </source>
</evidence>
<dbReference type="RefSeq" id="WP_379020337.1">
    <property type="nucleotide sequence ID" value="NZ_JBHRTA010000009.1"/>
</dbReference>
<gene>
    <name evidence="4" type="ORF">ACFOET_05370</name>
</gene>
<accession>A0ABV7JP11</accession>
<evidence type="ECO:0000256" key="3">
    <source>
        <dbReference type="SAM" id="SignalP"/>
    </source>
</evidence>
<evidence type="ECO:0000313" key="4">
    <source>
        <dbReference type="EMBL" id="MFC3197037.1"/>
    </source>
</evidence>
<evidence type="ECO:0000313" key="5">
    <source>
        <dbReference type="Proteomes" id="UP001595526"/>
    </source>
</evidence>
<keyword evidence="2" id="KW-0472">Membrane</keyword>
<dbReference type="EMBL" id="JBHRTA010000009">
    <property type="protein sequence ID" value="MFC3197037.1"/>
    <property type="molecule type" value="Genomic_DNA"/>
</dbReference>
<reference evidence="5" key="1">
    <citation type="journal article" date="2019" name="Int. J. Syst. Evol. Microbiol.">
        <title>The Global Catalogue of Microorganisms (GCM) 10K type strain sequencing project: providing services to taxonomists for standard genome sequencing and annotation.</title>
        <authorList>
            <consortium name="The Broad Institute Genomics Platform"/>
            <consortium name="The Broad Institute Genome Sequencing Center for Infectious Disease"/>
            <person name="Wu L."/>
            <person name="Ma J."/>
        </authorList>
    </citation>
    <scope>NUCLEOTIDE SEQUENCE [LARGE SCALE GENOMIC DNA]</scope>
    <source>
        <strain evidence="5">KCTC 52416</strain>
    </source>
</reference>
<feature type="chain" id="PRO_5047027746" evidence="3">
    <location>
        <begin position="21"/>
        <end position="261"/>
    </location>
</feature>
<feature type="transmembrane region" description="Helical" evidence="2">
    <location>
        <begin position="178"/>
        <end position="199"/>
    </location>
</feature>
<keyword evidence="5" id="KW-1185">Reference proteome</keyword>
<sequence>MKSSLLTLFYISVLAWNAFAQDEVDKAKYELLRETINFLATDKAVSKDTGFTITCETLDYNCFKQQLSKNSIAGIERWYSAWQSMEVADEAGLVALRNQVFADILERPGKGYRKQLTGYNDFVTRLENLIHSPVEEVPAEQLAVDTALESPLGAVGPNPIYPEQVADNIDNPENNHTMIAYLAIAIGILALVVAALPIFNKRDSQPAVDFQRLEERLDELGMRIKRLEQQIADNQLERDAIANLTAIMESVEKRVSELENR</sequence>
<keyword evidence="2" id="KW-0812">Transmembrane</keyword>
<dbReference type="Proteomes" id="UP001595526">
    <property type="component" value="Unassembled WGS sequence"/>
</dbReference>
<comment type="caution">
    <text evidence="4">The sequence shown here is derived from an EMBL/GenBank/DDBJ whole genome shotgun (WGS) entry which is preliminary data.</text>
</comment>
<feature type="coiled-coil region" evidence="1">
    <location>
        <begin position="210"/>
        <end position="261"/>
    </location>
</feature>
<proteinExistence type="predicted"/>
<keyword evidence="3" id="KW-0732">Signal</keyword>
<protein>
    <submittedName>
        <fullName evidence="4">Uncharacterized protein</fullName>
    </submittedName>
</protein>
<evidence type="ECO:0000256" key="2">
    <source>
        <dbReference type="SAM" id="Phobius"/>
    </source>
</evidence>
<feature type="signal peptide" evidence="3">
    <location>
        <begin position="1"/>
        <end position="20"/>
    </location>
</feature>